<feature type="non-terminal residue" evidence="13">
    <location>
        <position position="1"/>
    </location>
</feature>
<comment type="subcellular location">
    <subcellularLocation>
        <location evidence="1">Membrane</location>
        <topology evidence="1">Multi-pass membrane protein</topology>
    </subcellularLocation>
</comment>
<dbReference type="STRING" id="59895.A0A103Y5S0"/>
<keyword evidence="6 11" id="KW-1133">Transmembrane helix</keyword>
<dbReference type="InterPro" id="IPR044851">
    <property type="entry name" value="Wax_synthase"/>
</dbReference>
<protein>
    <recommendedName>
        <fullName evidence="12">Wax synthase domain-containing protein</fullName>
    </recommendedName>
</protein>
<evidence type="ECO:0000256" key="10">
    <source>
        <dbReference type="SAM" id="MobiDB-lite"/>
    </source>
</evidence>
<evidence type="ECO:0000259" key="12">
    <source>
        <dbReference type="Pfam" id="PF13813"/>
    </source>
</evidence>
<evidence type="ECO:0000256" key="5">
    <source>
        <dbReference type="ARBA" id="ARBA00022692"/>
    </source>
</evidence>
<feature type="region of interest" description="Disordered" evidence="10">
    <location>
        <begin position="1"/>
        <end position="28"/>
    </location>
</feature>
<feature type="compositionally biased region" description="Low complexity" evidence="10">
    <location>
        <begin position="1"/>
        <end position="21"/>
    </location>
</feature>
<dbReference type="PANTHER" id="PTHR31595">
    <property type="entry name" value="LONG-CHAIN-ALCOHOL O-FATTY-ACYLTRANSFERASE 3-RELATED"/>
    <property type="match status" value="1"/>
</dbReference>
<evidence type="ECO:0000256" key="8">
    <source>
        <dbReference type="ARBA" id="ARBA00023136"/>
    </source>
</evidence>
<comment type="similarity">
    <text evidence="3">Belongs to the wax synthase family.</text>
</comment>
<feature type="domain" description="Wax synthase" evidence="12">
    <location>
        <begin position="75"/>
        <end position="143"/>
    </location>
</feature>
<evidence type="ECO:0000256" key="6">
    <source>
        <dbReference type="ARBA" id="ARBA00022989"/>
    </source>
</evidence>
<keyword evidence="8 11" id="KW-0472">Membrane</keyword>
<dbReference type="GO" id="GO:0008374">
    <property type="term" value="F:O-acyltransferase activity"/>
    <property type="evidence" value="ECO:0007669"/>
    <property type="project" value="InterPro"/>
</dbReference>
<feature type="region of interest" description="Disordered" evidence="10">
    <location>
        <begin position="148"/>
        <end position="167"/>
    </location>
</feature>
<evidence type="ECO:0000256" key="7">
    <source>
        <dbReference type="ARBA" id="ARBA00023098"/>
    </source>
</evidence>
<evidence type="ECO:0000256" key="4">
    <source>
        <dbReference type="ARBA" id="ARBA00022679"/>
    </source>
</evidence>
<sequence>SSPSSPSSTFSPSFPSSSHLPSPSPSPPSSSLGWPLSSSSSSLSITTHFILIDLLVFVSNVVVEAVTGVELEPPSDEPYLSTSLQDFWGRRWNLMVTNSLRHTVYKTLKFVLPAKDWTTATAVMATFIVSGLMHKLLFYYVIHTSDRNPEKEPQSKSNKGKGWEAPLTLGKQKNQPLTYILRSLFIAAYKEHGKSTSLMNSLISPS</sequence>
<name>A0A103Y5S0_CYNCS</name>
<evidence type="ECO:0000256" key="9">
    <source>
        <dbReference type="ARBA" id="ARBA00023315"/>
    </source>
</evidence>
<keyword evidence="14" id="KW-1185">Reference proteome</keyword>
<evidence type="ECO:0000256" key="11">
    <source>
        <dbReference type="SAM" id="Phobius"/>
    </source>
</evidence>
<dbReference type="GO" id="GO:0006629">
    <property type="term" value="P:lipid metabolic process"/>
    <property type="evidence" value="ECO:0007669"/>
    <property type="project" value="UniProtKB-KW"/>
</dbReference>
<accession>A0A103Y5S0</accession>
<dbReference type="Pfam" id="PF13813">
    <property type="entry name" value="MBOAT_2"/>
    <property type="match status" value="1"/>
</dbReference>
<dbReference type="EMBL" id="LEKV01002596">
    <property type="protein sequence ID" value="KVI03012.1"/>
    <property type="molecule type" value="Genomic_DNA"/>
</dbReference>
<feature type="non-terminal residue" evidence="13">
    <location>
        <position position="206"/>
    </location>
</feature>
<evidence type="ECO:0000256" key="3">
    <source>
        <dbReference type="ARBA" id="ARBA00007282"/>
    </source>
</evidence>
<organism evidence="13 14">
    <name type="scientific">Cynara cardunculus var. scolymus</name>
    <name type="common">Globe artichoke</name>
    <name type="synonym">Cynara scolymus</name>
    <dbReference type="NCBI Taxonomy" id="59895"/>
    <lineage>
        <taxon>Eukaryota</taxon>
        <taxon>Viridiplantae</taxon>
        <taxon>Streptophyta</taxon>
        <taxon>Embryophyta</taxon>
        <taxon>Tracheophyta</taxon>
        <taxon>Spermatophyta</taxon>
        <taxon>Magnoliopsida</taxon>
        <taxon>eudicotyledons</taxon>
        <taxon>Gunneridae</taxon>
        <taxon>Pentapetalae</taxon>
        <taxon>asterids</taxon>
        <taxon>campanulids</taxon>
        <taxon>Asterales</taxon>
        <taxon>Asteraceae</taxon>
        <taxon>Carduoideae</taxon>
        <taxon>Cardueae</taxon>
        <taxon>Carduinae</taxon>
        <taxon>Cynara</taxon>
    </lineage>
</organism>
<evidence type="ECO:0000313" key="14">
    <source>
        <dbReference type="Proteomes" id="UP000243975"/>
    </source>
</evidence>
<evidence type="ECO:0000313" key="13">
    <source>
        <dbReference type="EMBL" id="KVI03012.1"/>
    </source>
</evidence>
<comment type="caution">
    <text evidence="13">The sequence shown here is derived from an EMBL/GenBank/DDBJ whole genome shotgun (WGS) entry which is preliminary data.</text>
</comment>
<keyword evidence="4" id="KW-0808">Transferase</keyword>
<comment type="pathway">
    <text evidence="2">Secondary metabolite biosynthesis.</text>
</comment>
<reference evidence="13 14" key="1">
    <citation type="journal article" date="2016" name="Sci. Rep.">
        <title>The genome sequence of the outbreeding globe artichoke constructed de novo incorporating a phase-aware low-pass sequencing strategy of F1 progeny.</title>
        <authorList>
            <person name="Scaglione D."/>
            <person name="Reyes-Chin-Wo S."/>
            <person name="Acquadro A."/>
            <person name="Froenicke L."/>
            <person name="Portis E."/>
            <person name="Beitel C."/>
            <person name="Tirone M."/>
            <person name="Mauro R."/>
            <person name="Lo Monaco A."/>
            <person name="Mauromicale G."/>
            <person name="Faccioli P."/>
            <person name="Cattivelli L."/>
            <person name="Rieseberg L."/>
            <person name="Michelmore R."/>
            <person name="Lanteri S."/>
        </authorList>
    </citation>
    <scope>NUCLEOTIDE SEQUENCE [LARGE SCALE GENOMIC DNA]</scope>
    <source>
        <strain evidence="13">2C</strain>
    </source>
</reference>
<feature type="transmembrane region" description="Helical" evidence="11">
    <location>
        <begin position="117"/>
        <end position="142"/>
    </location>
</feature>
<proteinExistence type="inferred from homology"/>
<keyword evidence="9" id="KW-0012">Acyltransferase</keyword>
<evidence type="ECO:0000256" key="1">
    <source>
        <dbReference type="ARBA" id="ARBA00004141"/>
    </source>
</evidence>
<dbReference type="InterPro" id="IPR032805">
    <property type="entry name" value="Wax_synthase_dom"/>
</dbReference>
<keyword evidence="7" id="KW-0443">Lipid metabolism</keyword>
<evidence type="ECO:0000256" key="2">
    <source>
        <dbReference type="ARBA" id="ARBA00005179"/>
    </source>
</evidence>
<dbReference type="AlphaFoldDB" id="A0A103Y5S0"/>
<dbReference type="Proteomes" id="UP000243975">
    <property type="component" value="Unassembled WGS sequence"/>
</dbReference>
<dbReference type="GO" id="GO:0016020">
    <property type="term" value="C:membrane"/>
    <property type="evidence" value="ECO:0007669"/>
    <property type="project" value="UniProtKB-SubCell"/>
</dbReference>
<dbReference type="Gramene" id="KVI03012">
    <property type="protein sequence ID" value="KVI03012"/>
    <property type="gene ID" value="Ccrd_018696"/>
</dbReference>
<gene>
    <name evidence="13" type="ORF">Ccrd_018696</name>
</gene>
<keyword evidence="5 11" id="KW-0812">Transmembrane</keyword>
<dbReference type="PANTHER" id="PTHR31595:SF57">
    <property type="entry name" value="OS04G0481900 PROTEIN"/>
    <property type="match status" value="1"/>
</dbReference>